<protein>
    <recommendedName>
        <fullName evidence="2">DUF5641 domain-containing protein</fullName>
    </recommendedName>
</protein>
<keyword evidence="4" id="KW-1185">Reference proteome</keyword>
<dbReference type="Proteomes" id="UP001303046">
    <property type="component" value="Unassembled WGS sequence"/>
</dbReference>
<evidence type="ECO:0000313" key="4">
    <source>
        <dbReference type="Proteomes" id="UP001303046"/>
    </source>
</evidence>
<feature type="region of interest" description="Disordered" evidence="1">
    <location>
        <begin position="179"/>
        <end position="207"/>
    </location>
</feature>
<dbReference type="PANTHER" id="PTHR47331">
    <property type="entry name" value="PHD-TYPE DOMAIN-CONTAINING PROTEIN"/>
    <property type="match status" value="1"/>
</dbReference>
<proteinExistence type="predicted"/>
<dbReference type="InterPro" id="IPR040676">
    <property type="entry name" value="DUF5641"/>
</dbReference>
<dbReference type="Pfam" id="PF18701">
    <property type="entry name" value="DUF5641"/>
    <property type="match status" value="1"/>
</dbReference>
<evidence type="ECO:0000259" key="2">
    <source>
        <dbReference type="Pfam" id="PF18701"/>
    </source>
</evidence>
<gene>
    <name evidence="3" type="primary">Necator_chrIV.g16562</name>
    <name evidence="3" type="ORF">RB195_003265</name>
</gene>
<evidence type="ECO:0000256" key="1">
    <source>
        <dbReference type="SAM" id="MobiDB-lite"/>
    </source>
</evidence>
<sequence>MEILLIEIEGSLNTRPLSYQEQDWDETQILRPIDFIQRDMVITFPFETCSTGSEDENYLPPEEKIAFRNQAEEGLKSSHEYTERFWKIWSQQYLSSLRETHKLEVSSKRGSRTSSTLNKVVLISDPVMPRNSWKIGIIRELRQSPTGVVREAEIQLPNGRLVRRPVNLLVPIELGDKEEAADRESAKNEEETSAHPTDEAPEFTKETRYNLRPRKKLDYSNLHHGTANMQLVKTLPRTLLLLALLALFNASVKAVSTPLPSVRAVAHRSSKRVELTSFNAQKYELCAGEYCIVKEKLPKKETIQLPPEITLLLRLLHSVGNLRWSPSDSCGSHLPSSTVLQKRSVLVLIFWVQYS</sequence>
<feature type="domain" description="DUF5641" evidence="2">
    <location>
        <begin position="78"/>
        <end position="171"/>
    </location>
</feature>
<name>A0ABR1DP94_NECAM</name>
<dbReference type="EMBL" id="JAVFWL010000004">
    <property type="protein sequence ID" value="KAK6751741.1"/>
    <property type="molecule type" value="Genomic_DNA"/>
</dbReference>
<comment type="caution">
    <text evidence="3">The sequence shown here is derived from an EMBL/GenBank/DDBJ whole genome shotgun (WGS) entry which is preliminary data.</text>
</comment>
<evidence type="ECO:0000313" key="3">
    <source>
        <dbReference type="EMBL" id="KAK6751741.1"/>
    </source>
</evidence>
<reference evidence="3 4" key="1">
    <citation type="submission" date="2023-08" db="EMBL/GenBank/DDBJ databases">
        <title>A Necator americanus chromosomal reference genome.</title>
        <authorList>
            <person name="Ilik V."/>
            <person name="Petrzelkova K.J."/>
            <person name="Pardy F."/>
            <person name="Fuh T."/>
            <person name="Niatou-Singa F.S."/>
            <person name="Gouil Q."/>
            <person name="Baker L."/>
            <person name="Ritchie M.E."/>
            <person name="Jex A.R."/>
            <person name="Gazzola D."/>
            <person name="Li H."/>
            <person name="Toshio Fujiwara R."/>
            <person name="Zhan B."/>
            <person name="Aroian R.V."/>
            <person name="Pafco B."/>
            <person name="Schwarz E.M."/>
        </authorList>
    </citation>
    <scope>NUCLEOTIDE SEQUENCE [LARGE SCALE GENOMIC DNA]</scope>
    <source>
        <strain evidence="3 4">Aroian</strain>
        <tissue evidence="3">Whole animal</tissue>
    </source>
</reference>
<accession>A0ABR1DP94</accession>
<organism evidence="3 4">
    <name type="scientific">Necator americanus</name>
    <name type="common">Human hookworm</name>
    <dbReference type="NCBI Taxonomy" id="51031"/>
    <lineage>
        <taxon>Eukaryota</taxon>
        <taxon>Metazoa</taxon>
        <taxon>Ecdysozoa</taxon>
        <taxon>Nematoda</taxon>
        <taxon>Chromadorea</taxon>
        <taxon>Rhabditida</taxon>
        <taxon>Rhabditina</taxon>
        <taxon>Rhabditomorpha</taxon>
        <taxon>Strongyloidea</taxon>
        <taxon>Ancylostomatidae</taxon>
        <taxon>Bunostominae</taxon>
        <taxon>Necator</taxon>
    </lineage>
</organism>